<feature type="non-terminal residue" evidence="2">
    <location>
        <position position="260"/>
    </location>
</feature>
<dbReference type="Pfam" id="PF00027">
    <property type="entry name" value="cNMP_binding"/>
    <property type="match status" value="1"/>
</dbReference>
<protein>
    <recommendedName>
        <fullName evidence="1">Cyclic nucleotide-binding domain-containing protein</fullName>
    </recommendedName>
</protein>
<dbReference type="EMBL" id="UINC01179993">
    <property type="protein sequence ID" value="SVD88963.1"/>
    <property type="molecule type" value="Genomic_DNA"/>
</dbReference>
<evidence type="ECO:0000259" key="1">
    <source>
        <dbReference type="PROSITE" id="PS50042"/>
    </source>
</evidence>
<dbReference type="SUPFAM" id="SSF51206">
    <property type="entry name" value="cAMP-binding domain-like"/>
    <property type="match status" value="2"/>
</dbReference>
<dbReference type="PROSITE" id="PS50042">
    <property type="entry name" value="CNMP_BINDING_3"/>
    <property type="match status" value="1"/>
</dbReference>
<dbReference type="InterPro" id="IPR018490">
    <property type="entry name" value="cNMP-bd_dom_sf"/>
</dbReference>
<organism evidence="2">
    <name type="scientific">marine metagenome</name>
    <dbReference type="NCBI Taxonomy" id="408172"/>
    <lineage>
        <taxon>unclassified sequences</taxon>
        <taxon>metagenomes</taxon>
        <taxon>ecological metagenomes</taxon>
    </lineage>
</organism>
<reference evidence="2" key="1">
    <citation type="submission" date="2018-05" db="EMBL/GenBank/DDBJ databases">
        <authorList>
            <person name="Lanie J.A."/>
            <person name="Ng W.-L."/>
            <person name="Kazmierczak K.M."/>
            <person name="Andrzejewski T.M."/>
            <person name="Davidsen T.M."/>
            <person name="Wayne K.J."/>
            <person name="Tettelin H."/>
            <person name="Glass J.I."/>
            <person name="Rusch D."/>
            <person name="Podicherti R."/>
            <person name="Tsui H.-C.T."/>
            <person name="Winkler M.E."/>
        </authorList>
    </citation>
    <scope>NUCLEOTIDE SEQUENCE</scope>
</reference>
<gene>
    <name evidence="2" type="ORF">METZ01_LOCUS441817</name>
</gene>
<evidence type="ECO:0000313" key="2">
    <source>
        <dbReference type="EMBL" id="SVD88963.1"/>
    </source>
</evidence>
<dbReference type="Gene3D" id="2.60.120.10">
    <property type="entry name" value="Jelly Rolls"/>
    <property type="match status" value="2"/>
</dbReference>
<dbReference type="InterPro" id="IPR000595">
    <property type="entry name" value="cNMP-bd_dom"/>
</dbReference>
<proteinExistence type="predicted"/>
<dbReference type="InterPro" id="IPR014710">
    <property type="entry name" value="RmlC-like_jellyroll"/>
</dbReference>
<name>A0A382Z0I9_9ZZZZ</name>
<feature type="domain" description="Cyclic nucleotide-binding" evidence="1">
    <location>
        <begin position="46"/>
        <end position="128"/>
    </location>
</feature>
<feature type="non-terminal residue" evidence="2">
    <location>
        <position position="1"/>
    </location>
</feature>
<accession>A0A382Z0I9</accession>
<dbReference type="AlphaFoldDB" id="A0A382Z0I9"/>
<sequence>CGVTFGCTDMLIEGHEDYALESGGNYLRGYYPNAEDGEIHMLLNCERESVSAGTILLKDQETPEHVILVLTGVAELLSSNEKTRFQLSSGTIIGDLSVLFGLKSKGTFRTLTYVETLNIPAILFKEFVNRNQLLDQIKKTQDMIEFLQQTRLFGESISSPIQSQIAQKMKLSKYEKGDPITCKGLKLLKEGKVELTGSGTGMKKSRYVVAKEGDFWGCEQMISNKTLSTNAIALTSTLIYSITDTEILENIPIVRWKLLE</sequence>